<organism evidence="2 3">
    <name type="scientific">Puccinia coronata f. sp. avenae</name>
    <dbReference type="NCBI Taxonomy" id="200324"/>
    <lineage>
        <taxon>Eukaryota</taxon>
        <taxon>Fungi</taxon>
        <taxon>Dikarya</taxon>
        <taxon>Basidiomycota</taxon>
        <taxon>Pucciniomycotina</taxon>
        <taxon>Pucciniomycetes</taxon>
        <taxon>Pucciniales</taxon>
        <taxon>Pucciniaceae</taxon>
        <taxon>Puccinia</taxon>
    </lineage>
</organism>
<dbReference type="AlphaFoldDB" id="A0A2N5U8R4"/>
<protein>
    <submittedName>
        <fullName evidence="2">Uncharacterized protein</fullName>
    </submittedName>
</protein>
<dbReference type="EMBL" id="PGCI01000204">
    <property type="protein sequence ID" value="PLW34125.1"/>
    <property type="molecule type" value="Genomic_DNA"/>
</dbReference>
<evidence type="ECO:0000313" key="2">
    <source>
        <dbReference type="EMBL" id="PLW34125.1"/>
    </source>
</evidence>
<evidence type="ECO:0000256" key="1">
    <source>
        <dbReference type="SAM" id="MobiDB-lite"/>
    </source>
</evidence>
<proteinExistence type="predicted"/>
<accession>A0A2N5U8R4</accession>
<reference evidence="2 3" key="1">
    <citation type="submission" date="2017-11" db="EMBL/GenBank/DDBJ databases">
        <title>De novo assembly and phasing of dikaryotic genomes from two isolates of Puccinia coronata f. sp. avenae, the causal agent of oat crown rust.</title>
        <authorList>
            <person name="Miller M.E."/>
            <person name="Zhang Y."/>
            <person name="Omidvar V."/>
            <person name="Sperschneider J."/>
            <person name="Schwessinger B."/>
            <person name="Raley C."/>
            <person name="Palmer J.M."/>
            <person name="Garnica D."/>
            <person name="Upadhyaya N."/>
            <person name="Rathjen J."/>
            <person name="Taylor J.M."/>
            <person name="Park R.F."/>
            <person name="Dodds P.N."/>
            <person name="Hirsch C.D."/>
            <person name="Kianian S.F."/>
            <person name="Figueroa M."/>
        </authorList>
    </citation>
    <scope>NUCLEOTIDE SEQUENCE [LARGE SCALE GENOMIC DNA]</scope>
    <source>
        <strain evidence="2">12SD80</strain>
    </source>
</reference>
<comment type="caution">
    <text evidence="2">The sequence shown here is derived from an EMBL/GenBank/DDBJ whole genome shotgun (WGS) entry which is preliminary data.</text>
</comment>
<feature type="region of interest" description="Disordered" evidence="1">
    <location>
        <begin position="1"/>
        <end position="32"/>
    </location>
</feature>
<name>A0A2N5U8R4_9BASI</name>
<evidence type="ECO:0000313" key="3">
    <source>
        <dbReference type="Proteomes" id="UP000235392"/>
    </source>
</evidence>
<sequence length="107" mass="12512">MPRAPRDKQSNSSTLQADGNQQAISSRPARQFQSNSDYDFSMSEFLDFCRIPPADKDVWDVIKQHQIHHWFAFIDEDKYELERLGFAFGPDRLIPSGISRLRKLIRQ</sequence>
<dbReference type="Proteomes" id="UP000235392">
    <property type="component" value="Unassembled WGS sequence"/>
</dbReference>
<gene>
    <name evidence="2" type="ORF">PCASD_11604</name>
</gene>
<feature type="compositionally biased region" description="Polar residues" evidence="1">
    <location>
        <begin position="10"/>
        <end position="25"/>
    </location>
</feature>